<feature type="domain" description="DUF4015" evidence="2">
    <location>
        <begin position="8"/>
        <end position="306"/>
    </location>
</feature>
<dbReference type="Gene3D" id="3.20.20.80">
    <property type="entry name" value="Glycosidases"/>
    <property type="match status" value="1"/>
</dbReference>
<dbReference type="Proteomes" id="UP000885722">
    <property type="component" value="Unassembled WGS sequence"/>
</dbReference>
<protein>
    <recommendedName>
        <fullName evidence="2">DUF4015 domain-containing protein</fullName>
    </recommendedName>
</protein>
<comment type="caution">
    <text evidence="3">The sequence shown here is derived from an EMBL/GenBank/DDBJ whole genome shotgun (WGS) entry which is preliminary data.</text>
</comment>
<feature type="non-terminal residue" evidence="3">
    <location>
        <position position="1"/>
    </location>
</feature>
<evidence type="ECO:0000313" key="3">
    <source>
        <dbReference type="EMBL" id="HFC03408.1"/>
    </source>
</evidence>
<organism evidence="3">
    <name type="scientific">Nitratifractor salsuginis</name>
    <dbReference type="NCBI Taxonomy" id="269261"/>
    <lineage>
        <taxon>Bacteria</taxon>
        <taxon>Pseudomonadati</taxon>
        <taxon>Campylobacterota</taxon>
        <taxon>Epsilonproteobacteria</taxon>
        <taxon>Campylobacterales</taxon>
        <taxon>Sulfurovaceae</taxon>
        <taxon>Nitratifractor</taxon>
    </lineage>
</organism>
<dbReference type="InterPro" id="IPR017853">
    <property type="entry name" value="GH"/>
</dbReference>
<proteinExistence type="predicted"/>
<dbReference type="EMBL" id="DRNO01000066">
    <property type="protein sequence ID" value="HFC03408.1"/>
    <property type="molecule type" value="Genomic_DNA"/>
</dbReference>
<name>A0A7V2SKG9_9BACT</name>
<feature type="region of interest" description="Disordered" evidence="1">
    <location>
        <begin position="346"/>
        <end position="371"/>
    </location>
</feature>
<evidence type="ECO:0000259" key="2">
    <source>
        <dbReference type="Pfam" id="PF13200"/>
    </source>
</evidence>
<sequence length="371" mass="42504">TRHTAKPSTPQFRRALKIIETTPMNALIIDMKNVKGDLTYHSSFSEAKRARASRYATIHNVRAYVQNLKARGIYLIARIAVFKDRRQARTYPSRAVHGPGGGVWRDRHGEMWVDPFDPRARNYTLEIAEEVARLGFDEINFDYIRFPAHKGLRYDRADTQANRVAAIDTFLQEAENRLHPLGVKVSVDVFGYVLWNRTDTHIGQILERMAPHVDYICPMLYPSGFRRGSVTFSNPAAHPYDIVCISLQKGIARGVAPSKFRPWLQAFRDYAFSRHQYREHEIAAQIRAAEKLGASGWLLWNPSSRFSYVNERMFALIGYDGVEAPSAARYTPRTTRTERREIAASNRRKRNIRKKAGAPARPSPLEILRGH</sequence>
<dbReference type="Pfam" id="PF13200">
    <property type="entry name" value="DUF4015"/>
    <property type="match status" value="1"/>
</dbReference>
<evidence type="ECO:0000256" key="1">
    <source>
        <dbReference type="SAM" id="MobiDB-lite"/>
    </source>
</evidence>
<dbReference type="SUPFAM" id="SSF51445">
    <property type="entry name" value="(Trans)glycosidases"/>
    <property type="match status" value="1"/>
</dbReference>
<dbReference type="AlphaFoldDB" id="A0A7V2SKG9"/>
<gene>
    <name evidence="3" type="ORF">ENJ74_00920</name>
</gene>
<reference evidence="3" key="1">
    <citation type="journal article" date="2020" name="mSystems">
        <title>Genome- and Community-Level Interaction Insights into Carbon Utilization and Element Cycling Functions of Hydrothermarchaeota in Hydrothermal Sediment.</title>
        <authorList>
            <person name="Zhou Z."/>
            <person name="Liu Y."/>
            <person name="Xu W."/>
            <person name="Pan J."/>
            <person name="Luo Z.H."/>
            <person name="Li M."/>
        </authorList>
    </citation>
    <scope>NUCLEOTIDE SEQUENCE [LARGE SCALE GENOMIC DNA]</scope>
    <source>
        <strain evidence="3">HyVt-513</strain>
    </source>
</reference>
<feature type="compositionally biased region" description="Basic residues" evidence="1">
    <location>
        <begin position="346"/>
        <end position="356"/>
    </location>
</feature>
<accession>A0A7V2SKG9</accession>
<dbReference type="InterPro" id="IPR025275">
    <property type="entry name" value="DUF4015"/>
</dbReference>